<feature type="domain" description="Mechanosensitive ion channel MscS" evidence="8">
    <location>
        <begin position="123"/>
        <end position="187"/>
    </location>
</feature>
<accession>A0A2S8A8B6</accession>
<dbReference type="Gene3D" id="1.10.287.1260">
    <property type="match status" value="1"/>
</dbReference>
<keyword evidence="6 7" id="KW-0472">Membrane</keyword>
<dbReference type="PANTHER" id="PTHR30221:SF1">
    <property type="entry name" value="SMALL-CONDUCTANCE MECHANOSENSITIVE CHANNEL"/>
    <property type="match status" value="1"/>
</dbReference>
<evidence type="ECO:0000256" key="2">
    <source>
        <dbReference type="ARBA" id="ARBA00008017"/>
    </source>
</evidence>
<dbReference type="RefSeq" id="WP_105193377.1">
    <property type="nucleotide sequence ID" value="NZ_PSZM01000045.1"/>
</dbReference>
<protein>
    <recommendedName>
        <fullName evidence="12">Mechanosensitive ion channel protein MscS</fullName>
    </recommendedName>
</protein>
<comment type="subcellular location">
    <subcellularLocation>
        <location evidence="1">Cell membrane</location>
        <topology evidence="1">Multi-pass membrane protein</topology>
    </subcellularLocation>
</comment>
<gene>
    <name evidence="10" type="ORF">C4S77_09720</name>
</gene>
<comment type="similarity">
    <text evidence="2">Belongs to the MscS (TC 1.A.23) family.</text>
</comment>
<dbReference type="GO" id="GO:0005886">
    <property type="term" value="C:plasma membrane"/>
    <property type="evidence" value="ECO:0007669"/>
    <property type="project" value="UniProtKB-SubCell"/>
</dbReference>
<keyword evidence="11" id="KW-1185">Reference proteome</keyword>
<sequence length="291" mass="32963">MNIYQINTGEEAKKFINSLTLEKLMDKLLNLFYELGIKIITCIIIYYVGKFIIRWIEKFVNRILEKEKIDNSLKSFLSNLVNITLTILLIMSIIGVLGIQTTSFAALIASAGLAIGMAMKDNLGNFAGGVMILFNKSIKIGDYISAQNQEGTVKSIGILYTILTTSDNKTIYIPNGPLSTGNLLNYSTQKQRRVDITIGVDYGTPLTKVKEILIHIINSNSSVLRDPEPFIGLIKLNDSSIDFVIRVWTESKDYWNVYFYLNEKIYEKFTEEKINIPFPQMTIHMANDDSK</sequence>
<evidence type="ECO:0000313" key="11">
    <source>
        <dbReference type="Proteomes" id="UP000238042"/>
    </source>
</evidence>
<feature type="domain" description="Mechanosensitive ion channel MscS C-terminal" evidence="9">
    <location>
        <begin position="194"/>
        <end position="276"/>
    </location>
</feature>
<dbReference type="EMBL" id="PSZM01000045">
    <property type="protein sequence ID" value="PQL90726.1"/>
    <property type="molecule type" value="Genomic_DNA"/>
</dbReference>
<dbReference type="InterPro" id="IPR011066">
    <property type="entry name" value="MscS_channel_C_sf"/>
</dbReference>
<dbReference type="Pfam" id="PF21082">
    <property type="entry name" value="MS_channel_3rd"/>
    <property type="match status" value="1"/>
</dbReference>
<dbReference type="Proteomes" id="UP000238042">
    <property type="component" value="Unassembled WGS sequence"/>
</dbReference>
<dbReference type="Gene3D" id="3.30.70.100">
    <property type="match status" value="1"/>
</dbReference>
<comment type="caution">
    <text evidence="10">The sequence shown here is derived from an EMBL/GenBank/DDBJ whole genome shotgun (WGS) entry which is preliminary data.</text>
</comment>
<dbReference type="PANTHER" id="PTHR30221">
    <property type="entry name" value="SMALL-CONDUCTANCE MECHANOSENSITIVE CHANNEL"/>
    <property type="match status" value="1"/>
</dbReference>
<evidence type="ECO:0000256" key="3">
    <source>
        <dbReference type="ARBA" id="ARBA00022475"/>
    </source>
</evidence>
<evidence type="ECO:0008006" key="12">
    <source>
        <dbReference type="Google" id="ProtNLM"/>
    </source>
</evidence>
<feature type="transmembrane region" description="Helical" evidence="7">
    <location>
        <begin position="35"/>
        <end position="56"/>
    </location>
</feature>
<evidence type="ECO:0000256" key="7">
    <source>
        <dbReference type="SAM" id="Phobius"/>
    </source>
</evidence>
<dbReference type="InterPro" id="IPR010920">
    <property type="entry name" value="LSM_dom_sf"/>
</dbReference>
<dbReference type="InterPro" id="IPR045275">
    <property type="entry name" value="MscS_archaea/bacteria_type"/>
</dbReference>
<dbReference type="OrthoDB" id="9809206at2"/>
<evidence type="ECO:0000256" key="4">
    <source>
        <dbReference type="ARBA" id="ARBA00022692"/>
    </source>
</evidence>
<dbReference type="SUPFAM" id="SSF50182">
    <property type="entry name" value="Sm-like ribonucleoproteins"/>
    <property type="match status" value="1"/>
</dbReference>
<dbReference type="PROSITE" id="PS01246">
    <property type="entry name" value="UPF0003"/>
    <property type="match status" value="1"/>
</dbReference>
<dbReference type="GO" id="GO:0008381">
    <property type="term" value="F:mechanosensitive monoatomic ion channel activity"/>
    <property type="evidence" value="ECO:0007669"/>
    <property type="project" value="InterPro"/>
</dbReference>
<dbReference type="InterPro" id="IPR011014">
    <property type="entry name" value="MscS_channel_TM-2"/>
</dbReference>
<evidence type="ECO:0000313" key="10">
    <source>
        <dbReference type="EMBL" id="PQL90726.1"/>
    </source>
</evidence>
<evidence type="ECO:0000259" key="8">
    <source>
        <dbReference type="Pfam" id="PF00924"/>
    </source>
</evidence>
<dbReference type="InterPro" id="IPR023408">
    <property type="entry name" value="MscS_beta-dom_sf"/>
</dbReference>
<dbReference type="SUPFAM" id="SSF82861">
    <property type="entry name" value="Mechanosensitive channel protein MscS (YggB), transmembrane region"/>
    <property type="match status" value="1"/>
</dbReference>
<feature type="transmembrane region" description="Helical" evidence="7">
    <location>
        <begin position="76"/>
        <end position="97"/>
    </location>
</feature>
<dbReference type="Pfam" id="PF00924">
    <property type="entry name" value="MS_channel_2nd"/>
    <property type="match status" value="1"/>
</dbReference>
<evidence type="ECO:0000256" key="6">
    <source>
        <dbReference type="ARBA" id="ARBA00023136"/>
    </source>
</evidence>
<dbReference type="AlphaFoldDB" id="A0A2S8A8B6"/>
<evidence type="ECO:0000256" key="5">
    <source>
        <dbReference type="ARBA" id="ARBA00022989"/>
    </source>
</evidence>
<dbReference type="InterPro" id="IPR006685">
    <property type="entry name" value="MscS_channel_2nd"/>
</dbReference>
<keyword evidence="3" id="KW-1003">Cell membrane</keyword>
<keyword evidence="4 7" id="KW-0812">Transmembrane</keyword>
<dbReference type="SUPFAM" id="SSF82689">
    <property type="entry name" value="Mechanosensitive channel protein MscS (YggB), C-terminal domain"/>
    <property type="match status" value="1"/>
</dbReference>
<dbReference type="Gene3D" id="2.30.30.60">
    <property type="match status" value="1"/>
</dbReference>
<evidence type="ECO:0000256" key="1">
    <source>
        <dbReference type="ARBA" id="ARBA00004651"/>
    </source>
</evidence>
<dbReference type="InterPro" id="IPR008910">
    <property type="entry name" value="MSC_TM_helix"/>
</dbReference>
<dbReference type="InterPro" id="IPR049278">
    <property type="entry name" value="MS_channel_C"/>
</dbReference>
<reference evidence="10 11" key="1">
    <citation type="submission" date="2018-02" db="EMBL/GenBank/DDBJ databases">
        <title>Genome sequences of Apibacter spp., gut symbionts of Asian honey bees.</title>
        <authorList>
            <person name="Kwong W.K."/>
            <person name="Steele M.I."/>
            <person name="Moran N.A."/>
        </authorList>
    </citation>
    <scope>NUCLEOTIDE SEQUENCE [LARGE SCALE GENOMIC DNA]</scope>
    <source>
        <strain evidence="11">wkB301</strain>
    </source>
</reference>
<dbReference type="Pfam" id="PF05552">
    <property type="entry name" value="MS_channel_1st_1"/>
    <property type="match status" value="1"/>
</dbReference>
<dbReference type="InterPro" id="IPR006686">
    <property type="entry name" value="MscS_channel_CS"/>
</dbReference>
<name>A0A2S8A8B6_9FLAO</name>
<organism evidence="10 11">
    <name type="scientific">Apibacter adventoris</name>
    <dbReference type="NCBI Taxonomy" id="1679466"/>
    <lineage>
        <taxon>Bacteria</taxon>
        <taxon>Pseudomonadati</taxon>
        <taxon>Bacteroidota</taxon>
        <taxon>Flavobacteriia</taxon>
        <taxon>Flavobacteriales</taxon>
        <taxon>Weeksellaceae</taxon>
        <taxon>Apibacter</taxon>
    </lineage>
</organism>
<proteinExistence type="inferred from homology"/>
<evidence type="ECO:0000259" key="9">
    <source>
        <dbReference type="Pfam" id="PF21082"/>
    </source>
</evidence>
<keyword evidence="5 7" id="KW-1133">Transmembrane helix</keyword>